<organism evidence="2 3">
    <name type="scientific">Nocardia aurantia</name>
    <dbReference type="NCBI Taxonomy" id="2585199"/>
    <lineage>
        <taxon>Bacteria</taxon>
        <taxon>Bacillati</taxon>
        <taxon>Actinomycetota</taxon>
        <taxon>Actinomycetes</taxon>
        <taxon>Mycobacteriales</taxon>
        <taxon>Nocardiaceae</taxon>
        <taxon>Nocardia</taxon>
    </lineage>
</organism>
<keyword evidence="3" id="KW-1185">Reference proteome</keyword>
<accession>A0A7K0DLX1</accession>
<evidence type="ECO:0000256" key="1">
    <source>
        <dbReference type="SAM" id="MobiDB-lite"/>
    </source>
</evidence>
<protein>
    <submittedName>
        <fullName evidence="2">Uncharacterized protein</fullName>
    </submittedName>
</protein>
<evidence type="ECO:0000313" key="3">
    <source>
        <dbReference type="Proteomes" id="UP000431401"/>
    </source>
</evidence>
<sequence length="119" mass="13144">MGYDGPDADPEDDGPATLQQAYLEDLAKYERWGWTERVEELRRQGPPPPMASDGYGGRLAYYRHHADAGDPEAIEVYRRLLAEGKAGCTDERSLTDADHDHIREHGQRSDGHGGVPGIG</sequence>
<feature type="compositionally biased region" description="Basic and acidic residues" evidence="1">
    <location>
        <begin position="90"/>
        <end position="111"/>
    </location>
</feature>
<reference evidence="2 3" key="1">
    <citation type="submission" date="2019-10" db="EMBL/GenBank/DDBJ databases">
        <title>Nocardia macrotermitis sp. nov. and Nocardia aurantia sp. nov., isolated from the gut of fungus growing-termite Macrotermes natalensis.</title>
        <authorList>
            <person name="Benndorf R."/>
            <person name="Schwitalla J."/>
            <person name="Martin K."/>
            <person name="De Beer W."/>
            <person name="Kaster A.-K."/>
            <person name="Vollmers J."/>
            <person name="Poulsen M."/>
            <person name="Beemelmanns C."/>
        </authorList>
    </citation>
    <scope>NUCLEOTIDE SEQUENCE [LARGE SCALE GENOMIC DNA]</scope>
    <source>
        <strain evidence="2 3">RB56</strain>
    </source>
</reference>
<feature type="region of interest" description="Disordered" evidence="1">
    <location>
        <begin position="90"/>
        <end position="119"/>
    </location>
</feature>
<dbReference type="AlphaFoldDB" id="A0A7K0DLX1"/>
<dbReference type="Proteomes" id="UP000431401">
    <property type="component" value="Unassembled WGS sequence"/>
</dbReference>
<evidence type="ECO:0000313" key="2">
    <source>
        <dbReference type="EMBL" id="MQY26669.1"/>
    </source>
</evidence>
<dbReference type="EMBL" id="WEGI01000004">
    <property type="protein sequence ID" value="MQY26669.1"/>
    <property type="molecule type" value="Genomic_DNA"/>
</dbReference>
<name>A0A7K0DLX1_9NOCA</name>
<gene>
    <name evidence="2" type="ORF">NRB56_22400</name>
</gene>
<comment type="caution">
    <text evidence="2">The sequence shown here is derived from an EMBL/GenBank/DDBJ whole genome shotgun (WGS) entry which is preliminary data.</text>
</comment>
<proteinExistence type="predicted"/>